<gene>
    <name evidence="1" type="ORF">NDU88_000911</name>
</gene>
<evidence type="ECO:0000313" key="1">
    <source>
        <dbReference type="EMBL" id="KAJ1175624.1"/>
    </source>
</evidence>
<organism evidence="1 2">
    <name type="scientific">Pleurodeles waltl</name>
    <name type="common">Iberian ribbed newt</name>
    <dbReference type="NCBI Taxonomy" id="8319"/>
    <lineage>
        <taxon>Eukaryota</taxon>
        <taxon>Metazoa</taxon>
        <taxon>Chordata</taxon>
        <taxon>Craniata</taxon>
        <taxon>Vertebrata</taxon>
        <taxon>Euteleostomi</taxon>
        <taxon>Amphibia</taxon>
        <taxon>Batrachia</taxon>
        <taxon>Caudata</taxon>
        <taxon>Salamandroidea</taxon>
        <taxon>Salamandridae</taxon>
        <taxon>Pleurodelinae</taxon>
        <taxon>Pleurodeles</taxon>
    </lineage>
</organism>
<dbReference type="AlphaFoldDB" id="A0AAV7TGD1"/>
<accession>A0AAV7TGD1</accession>
<dbReference type="EMBL" id="JANPWB010000006">
    <property type="protein sequence ID" value="KAJ1175624.1"/>
    <property type="molecule type" value="Genomic_DNA"/>
</dbReference>
<reference evidence="1" key="1">
    <citation type="journal article" date="2022" name="bioRxiv">
        <title>Sequencing and chromosome-scale assembly of the giantPleurodeles waltlgenome.</title>
        <authorList>
            <person name="Brown T."/>
            <person name="Elewa A."/>
            <person name="Iarovenko S."/>
            <person name="Subramanian E."/>
            <person name="Araus A.J."/>
            <person name="Petzold A."/>
            <person name="Susuki M."/>
            <person name="Suzuki K.-i.T."/>
            <person name="Hayashi T."/>
            <person name="Toyoda A."/>
            <person name="Oliveira C."/>
            <person name="Osipova E."/>
            <person name="Leigh N.D."/>
            <person name="Simon A."/>
            <person name="Yun M.H."/>
        </authorList>
    </citation>
    <scope>NUCLEOTIDE SEQUENCE</scope>
    <source>
        <strain evidence="1">20211129_DDA</strain>
        <tissue evidence="1">Liver</tissue>
    </source>
</reference>
<proteinExistence type="predicted"/>
<sequence>MVNRRYLQAGIDISGGLAWRAGVCRLARRSGPGLSGPKEVRGLGAAATLCCGRPMGQDRRDLGRTSAPFWARAVRAAPPVCAARRAPCEFVDSALGAPVEVAPSATMA</sequence>
<dbReference type="Proteomes" id="UP001066276">
    <property type="component" value="Chromosome 3_2"/>
</dbReference>
<protein>
    <submittedName>
        <fullName evidence="1">Uncharacterized protein</fullName>
    </submittedName>
</protein>
<name>A0AAV7TGD1_PLEWA</name>
<comment type="caution">
    <text evidence="1">The sequence shown here is derived from an EMBL/GenBank/DDBJ whole genome shotgun (WGS) entry which is preliminary data.</text>
</comment>
<keyword evidence="2" id="KW-1185">Reference proteome</keyword>
<evidence type="ECO:0000313" key="2">
    <source>
        <dbReference type="Proteomes" id="UP001066276"/>
    </source>
</evidence>